<organism evidence="1 2">
    <name type="scientific">Colocasia esculenta</name>
    <name type="common">Wild taro</name>
    <name type="synonym">Arum esculentum</name>
    <dbReference type="NCBI Taxonomy" id="4460"/>
    <lineage>
        <taxon>Eukaryota</taxon>
        <taxon>Viridiplantae</taxon>
        <taxon>Streptophyta</taxon>
        <taxon>Embryophyta</taxon>
        <taxon>Tracheophyta</taxon>
        <taxon>Spermatophyta</taxon>
        <taxon>Magnoliopsida</taxon>
        <taxon>Liliopsida</taxon>
        <taxon>Araceae</taxon>
        <taxon>Aroideae</taxon>
        <taxon>Colocasieae</taxon>
        <taxon>Colocasia</taxon>
    </lineage>
</organism>
<comment type="caution">
    <text evidence="1">The sequence shown here is derived from an EMBL/GenBank/DDBJ whole genome shotgun (WGS) entry which is preliminary data.</text>
</comment>
<dbReference type="EMBL" id="NMUH01003495">
    <property type="protein sequence ID" value="MQM05879.1"/>
    <property type="molecule type" value="Genomic_DNA"/>
</dbReference>
<sequence>MGGRKASERAAIWSWGRWLFLRNMFLRLSSRRNRLRVEACPCNRSIMGEDRRLHCTEKLFIMSSMSSVVAPRVDMSGMPEKFSGQHFKRWQHRMKIWFTIIGFISVLELDCPILVENDPNNQKAVDE</sequence>
<name>A0A843W8S8_COLES</name>
<dbReference type="Proteomes" id="UP000652761">
    <property type="component" value="Unassembled WGS sequence"/>
</dbReference>
<proteinExistence type="predicted"/>
<protein>
    <submittedName>
        <fullName evidence="1">Uncharacterized protein</fullName>
    </submittedName>
</protein>
<evidence type="ECO:0000313" key="1">
    <source>
        <dbReference type="EMBL" id="MQM05879.1"/>
    </source>
</evidence>
<gene>
    <name evidence="1" type="ORF">Taro_038696</name>
</gene>
<evidence type="ECO:0000313" key="2">
    <source>
        <dbReference type="Proteomes" id="UP000652761"/>
    </source>
</evidence>
<keyword evidence="2" id="KW-1185">Reference proteome</keyword>
<dbReference type="AlphaFoldDB" id="A0A843W8S8"/>
<reference evidence="1" key="1">
    <citation type="submission" date="2017-07" db="EMBL/GenBank/DDBJ databases">
        <title>Taro Niue Genome Assembly and Annotation.</title>
        <authorList>
            <person name="Atibalentja N."/>
            <person name="Keating K."/>
            <person name="Fields C.J."/>
        </authorList>
    </citation>
    <scope>NUCLEOTIDE SEQUENCE</scope>
    <source>
        <strain evidence="1">Niue_2</strain>
        <tissue evidence="1">Leaf</tissue>
    </source>
</reference>
<accession>A0A843W8S8</accession>